<dbReference type="EMBL" id="LCYA01000136">
    <property type="protein sequence ID" value="KWV85295.1"/>
    <property type="molecule type" value="Genomic_DNA"/>
</dbReference>
<reference evidence="2 3" key="1">
    <citation type="submission" date="2015-05" db="EMBL/GenBank/DDBJ databases">
        <title>A genomic and transcriptomic approach to investigate the blue pigment phenotype in Pseudomonas fluorescens.</title>
        <authorList>
            <person name="Andreani N.A."/>
            <person name="Cardazzo B."/>
        </authorList>
    </citation>
    <scope>NUCLEOTIDE SEQUENCE [LARGE SCALE GENOMIC DNA]</scope>
    <source>
        <strain evidence="2 3">Ps_22</strain>
    </source>
</reference>
<evidence type="ECO:0000256" key="1">
    <source>
        <dbReference type="SAM" id="MobiDB-lite"/>
    </source>
</evidence>
<accession>A0A109LCV2</accession>
<feature type="compositionally biased region" description="Polar residues" evidence="1">
    <location>
        <begin position="139"/>
        <end position="161"/>
    </location>
</feature>
<gene>
    <name evidence="2" type="ORF">PFLmoz3_05069</name>
</gene>
<organism evidence="2 3">
    <name type="scientific">Pseudomonas fluorescens</name>
    <dbReference type="NCBI Taxonomy" id="294"/>
    <lineage>
        <taxon>Bacteria</taxon>
        <taxon>Pseudomonadati</taxon>
        <taxon>Pseudomonadota</taxon>
        <taxon>Gammaproteobacteria</taxon>
        <taxon>Pseudomonadales</taxon>
        <taxon>Pseudomonadaceae</taxon>
        <taxon>Pseudomonas</taxon>
    </lineage>
</organism>
<name>A0A109LCV2_PSEFL</name>
<feature type="compositionally biased region" description="Polar residues" evidence="1">
    <location>
        <begin position="71"/>
        <end position="88"/>
    </location>
</feature>
<comment type="caution">
    <text evidence="2">The sequence shown here is derived from an EMBL/GenBank/DDBJ whole genome shotgun (WGS) entry which is preliminary data.</text>
</comment>
<dbReference type="AlphaFoldDB" id="A0A109LCV2"/>
<feature type="compositionally biased region" description="Basic residues" evidence="1">
    <location>
        <begin position="94"/>
        <end position="106"/>
    </location>
</feature>
<dbReference type="Proteomes" id="UP000061348">
    <property type="component" value="Unassembled WGS sequence"/>
</dbReference>
<protein>
    <submittedName>
        <fullName evidence="2">Uncharacterized protein</fullName>
    </submittedName>
</protein>
<feature type="compositionally biased region" description="Polar residues" evidence="1">
    <location>
        <begin position="111"/>
        <end position="131"/>
    </location>
</feature>
<feature type="region of interest" description="Disordered" evidence="1">
    <location>
        <begin position="59"/>
        <end position="161"/>
    </location>
</feature>
<sequence length="175" mass="18753">MFNICMNPTAPVDCSDSTMRISTTANARRIITPLPSQRVISIGLLRLCSMASPAMISTREQAEATPIHGASSHQSIRPRDSTAQSNATPLARMAKVRKSSFSKVLKRSPGGSLSRNTQPRQISARPSSNKYNPRHSAICSKSSENSRASGNANCAVPSPSTSAFSRHLAGNAWIM</sequence>
<evidence type="ECO:0000313" key="2">
    <source>
        <dbReference type="EMBL" id="KWV85295.1"/>
    </source>
</evidence>
<proteinExistence type="predicted"/>
<evidence type="ECO:0000313" key="3">
    <source>
        <dbReference type="Proteomes" id="UP000061348"/>
    </source>
</evidence>